<reference evidence="2 3" key="1">
    <citation type="submission" date="2016-12" db="EMBL/GenBank/DDBJ databases">
        <title>The genomes of Aspergillus section Nigri reveals drivers in fungal speciation.</title>
        <authorList>
            <consortium name="DOE Joint Genome Institute"/>
            <person name="Vesth T.C."/>
            <person name="Nybo J."/>
            <person name="Theobald S."/>
            <person name="Brandl J."/>
            <person name="Frisvad J.C."/>
            <person name="Nielsen K.F."/>
            <person name="Lyhne E.K."/>
            <person name="Kogle M.E."/>
            <person name="Kuo A."/>
            <person name="Riley R."/>
            <person name="Clum A."/>
            <person name="Nolan M."/>
            <person name="Lipzen A."/>
            <person name="Salamov A."/>
            <person name="Henrissat B."/>
            <person name="Wiebenga A."/>
            <person name="De Vries R.P."/>
            <person name="Grigoriev I.V."/>
            <person name="Mortensen U.H."/>
            <person name="Andersen M.R."/>
            <person name="Baker S.E."/>
        </authorList>
    </citation>
    <scope>NUCLEOTIDE SEQUENCE [LARGE SCALE GENOMIC DNA]</scope>
    <source>
        <strain evidence="2 3">JOP 1030-1</strain>
    </source>
</reference>
<protein>
    <submittedName>
        <fullName evidence="2">Uncharacterized protein</fullName>
    </submittedName>
</protein>
<feature type="compositionally biased region" description="Basic residues" evidence="1">
    <location>
        <begin position="122"/>
        <end position="131"/>
    </location>
</feature>
<evidence type="ECO:0000256" key="1">
    <source>
        <dbReference type="SAM" id="MobiDB-lite"/>
    </source>
</evidence>
<name>A0A318ZKR4_9EURO</name>
<gene>
    <name evidence="2" type="ORF">BP01DRAFT_380582</name>
</gene>
<dbReference type="RefSeq" id="XP_025433347.1">
    <property type="nucleotide sequence ID" value="XM_025577233.1"/>
</dbReference>
<dbReference type="GeneID" id="37078462"/>
<dbReference type="OrthoDB" id="5403747at2759"/>
<keyword evidence="3" id="KW-1185">Reference proteome</keyword>
<proteinExistence type="predicted"/>
<evidence type="ECO:0000313" key="2">
    <source>
        <dbReference type="EMBL" id="PYH47365.1"/>
    </source>
</evidence>
<sequence>MAGKAAKPEGWFGLSIHEARLIILGVMCADSSGKPDYEKIAIKGGYKNAASAMTVYRNAKRRLSDIQADCFGPAGNADGSVPATPLKTPTKRKRGKAADATPDDTLVTPSGSTLAEPAVIPKPKRVRKTPAKKTAPPMVTPKVEESDSDGDGTLKLDSLPPAQTTAEGDEDYALYYRLKQEQSTLSDVEEETAADLGDAPKEQITSSDVEEALAEFDVSAEMDAMEPANVHIKNEH</sequence>
<accession>A0A318ZKR4</accession>
<feature type="region of interest" description="Disordered" evidence="1">
    <location>
        <begin position="73"/>
        <end position="167"/>
    </location>
</feature>
<dbReference type="STRING" id="1450539.A0A318ZKR4"/>
<organism evidence="2 3">
    <name type="scientific">Aspergillus saccharolyticus JOP 1030-1</name>
    <dbReference type="NCBI Taxonomy" id="1450539"/>
    <lineage>
        <taxon>Eukaryota</taxon>
        <taxon>Fungi</taxon>
        <taxon>Dikarya</taxon>
        <taxon>Ascomycota</taxon>
        <taxon>Pezizomycotina</taxon>
        <taxon>Eurotiomycetes</taxon>
        <taxon>Eurotiomycetidae</taxon>
        <taxon>Eurotiales</taxon>
        <taxon>Aspergillaceae</taxon>
        <taxon>Aspergillus</taxon>
        <taxon>Aspergillus subgen. Circumdati</taxon>
    </lineage>
</organism>
<dbReference type="Proteomes" id="UP000248349">
    <property type="component" value="Unassembled WGS sequence"/>
</dbReference>
<dbReference type="EMBL" id="KZ821224">
    <property type="protein sequence ID" value="PYH47365.1"/>
    <property type="molecule type" value="Genomic_DNA"/>
</dbReference>
<evidence type="ECO:0000313" key="3">
    <source>
        <dbReference type="Proteomes" id="UP000248349"/>
    </source>
</evidence>
<feature type="region of interest" description="Disordered" evidence="1">
    <location>
        <begin position="183"/>
        <end position="206"/>
    </location>
</feature>
<dbReference type="AlphaFoldDB" id="A0A318ZKR4"/>